<dbReference type="PANTHER" id="PTHR30146:SF105">
    <property type="entry name" value="CATABOLITE CONTROL PROTEIN B"/>
    <property type="match status" value="1"/>
</dbReference>
<evidence type="ECO:0000313" key="1">
    <source>
        <dbReference type="EMBL" id="KAA0116434.1"/>
    </source>
</evidence>
<dbReference type="Gene3D" id="3.40.50.2300">
    <property type="match status" value="2"/>
</dbReference>
<dbReference type="PANTHER" id="PTHR30146">
    <property type="entry name" value="LACI-RELATED TRANSCRIPTIONAL REPRESSOR"/>
    <property type="match status" value="1"/>
</dbReference>
<dbReference type="Proteomes" id="UP000324105">
    <property type="component" value="Unassembled WGS sequence"/>
</dbReference>
<dbReference type="Gene3D" id="1.10.260.40">
    <property type="entry name" value="lambda repressor-like DNA-binding domains"/>
    <property type="match status" value="1"/>
</dbReference>
<name>A0A427ZYQ3_STRSA</name>
<reference evidence="1 2" key="1">
    <citation type="submission" date="2019-06" db="EMBL/GenBank/DDBJ databases">
        <title>Genome sequence and analysis of a MDR-Streptococcus sanguis isolated from throat swab of children with scarlet fever from Hangzhou,China.</title>
        <authorList>
            <person name="Huang Y."/>
            <person name="Xie L."/>
            <person name="Liu W."/>
        </authorList>
    </citation>
    <scope>NUCLEOTIDE SEQUENCE [LARGE SCALE GENOMIC DNA]</scope>
    <source>
        <strain evidence="1 2">S28</strain>
    </source>
</reference>
<dbReference type="InterPro" id="IPR028082">
    <property type="entry name" value="Peripla_BP_I"/>
</dbReference>
<dbReference type="AlphaFoldDB" id="A0A427ZYQ3"/>
<dbReference type="InterPro" id="IPR001761">
    <property type="entry name" value="Peripla_BP/Lac1_sug-bd_dom"/>
</dbReference>
<dbReference type="PROSITE" id="PS50932">
    <property type="entry name" value="HTH_LACI_2"/>
    <property type="match status" value="1"/>
</dbReference>
<dbReference type="RefSeq" id="WP_125351039.1">
    <property type="nucleotide sequence ID" value="NZ_CP071417.1"/>
</dbReference>
<gene>
    <name evidence="1" type="ORF">FKX92_07605</name>
</gene>
<organism evidence="1 2">
    <name type="scientific">Streptococcus sanguinis</name>
    <dbReference type="NCBI Taxonomy" id="1305"/>
    <lineage>
        <taxon>Bacteria</taxon>
        <taxon>Bacillati</taxon>
        <taxon>Bacillota</taxon>
        <taxon>Bacilli</taxon>
        <taxon>Lactobacillales</taxon>
        <taxon>Streptococcaceae</taxon>
        <taxon>Streptococcus</taxon>
    </lineage>
</organism>
<dbReference type="GO" id="GO:0003700">
    <property type="term" value="F:DNA-binding transcription factor activity"/>
    <property type="evidence" value="ECO:0007669"/>
    <property type="project" value="TreeGrafter"/>
</dbReference>
<dbReference type="SUPFAM" id="SSF53822">
    <property type="entry name" value="Periplasmic binding protein-like I"/>
    <property type="match status" value="1"/>
</dbReference>
<dbReference type="SMART" id="SM00354">
    <property type="entry name" value="HTH_LACI"/>
    <property type="match status" value="1"/>
</dbReference>
<dbReference type="Pfam" id="PF00532">
    <property type="entry name" value="Peripla_BP_1"/>
    <property type="match status" value="1"/>
</dbReference>
<protein>
    <submittedName>
        <fullName evidence="1">LacI family DNA-binding transcriptional regulator</fullName>
    </submittedName>
</protein>
<proteinExistence type="predicted"/>
<keyword evidence="1" id="KW-0238">DNA-binding</keyword>
<dbReference type="Pfam" id="PF00356">
    <property type="entry name" value="LacI"/>
    <property type="match status" value="1"/>
</dbReference>
<comment type="caution">
    <text evidence="1">The sequence shown here is derived from an EMBL/GenBank/DDBJ whole genome shotgun (WGS) entry which is preliminary data.</text>
</comment>
<sequence>MVSIRDIAKQSGYSISTVSRYINKSGYVSQEAAETISAIIKELDYSPSQIARDLSAGHTRKIGVVVPHVRHTYFTELIKGLLDAALESHYQLLFLPSDYSIEAEKAYLEQLRSNAFDALIFTSRAIDIQTIASYRKYGSIVCLEETDLPELISISVDRKPGYQALFKWIQKHNPQKVALLFSRNSPISPTFRETLSVFEEIFKGVEYVTFGGLMRYEDAGWIFEKLCMQKGLDCIVSNSDDLAVGLLEFYKKAGIEPPLIVSQTSQLSGKLLNIPSIDNYSYQLGTLAFKAAIAKNPQSICLPSKFLIKRK</sequence>
<dbReference type="EMBL" id="VIBR01000003">
    <property type="protein sequence ID" value="KAA0116434.1"/>
    <property type="molecule type" value="Genomic_DNA"/>
</dbReference>
<dbReference type="InterPro" id="IPR000843">
    <property type="entry name" value="HTH_LacI"/>
</dbReference>
<dbReference type="SUPFAM" id="SSF47413">
    <property type="entry name" value="lambda repressor-like DNA-binding domains"/>
    <property type="match status" value="1"/>
</dbReference>
<dbReference type="GO" id="GO:0000976">
    <property type="term" value="F:transcription cis-regulatory region binding"/>
    <property type="evidence" value="ECO:0007669"/>
    <property type="project" value="TreeGrafter"/>
</dbReference>
<dbReference type="CDD" id="cd01392">
    <property type="entry name" value="HTH_LacI"/>
    <property type="match status" value="1"/>
</dbReference>
<accession>A0A427ZYQ3</accession>
<evidence type="ECO:0000313" key="2">
    <source>
        <dbReference type="Proteomes" id="UP000324105"/>
    </source>
</evidence>
<dbReference type="InterPro" id="IPR010982">
    <property type="entry name" value="Lambda_DNA-bd_dom_sf"/>
</dbReference>